<dbReference type="RefSeq" id="WP_047187308.1">
    <property type="nucleotide sequence ID" value="NZ_LCYG01000005.1"/>
</dbReference>
<dbReference type="AlphaFoldDB" id="A0A0H1RI54"/>
<evidence type="ECO:0000256" key="1">
    <source>
        <dbReference type="ARBA" id="ARBA00005417"/>
    </source>
</evidence>
<keyword evidence="2" id="KW-0813">Transport</keyword>
<name>A0A0H1RI54_9HYPH</name>
<evidence type="ECO:0000259" key="5">
    <source>
        <dbReference type="PROSITE" id="PS50893"/>
    </source>
</evidence>
<dbReference type="GO" id="GO:0005524">
    <property type="term" value="F:ATP binding"/>
    <property type="evidence" value="ECO:0007669"/>
    <property type="project" value="UniProtKB-KW"/>
</dbReference>
<sequence>MLELEHLSKTYADGTRALSDINLSVRQAEIVSLIGGSGCGKTTLLRLIAGLDRSSAGAIRLDGELLSGPHPSVGIVFQEPRLLPWLSVFENIAFGLEHLGANERKARVEHALDKIGLSEHAKRWPRDLSGGQQQRVAIARAFVTNPTVLLLDEPFSALDAFTRASLHEHLLGLWEETRPTVVLVTHDVQEAVTLADRAVVMQPKPGRIFDELSLTLSRPRDKTGLAFENSVRRVLTALDHSLNPSQQQPQRERDRQAAALWW</sequence>
<dbReference type="Gene3D" id="3.40.50.300">
    <property type="entry name" value="P-loop containing nucleotide triphosphate hydrolases"/>
    <property type="match status" value="1"/>
</dbReference>
<dbReference type="Pfam" id="PF00005">
    <property type="entry name" value="ABC_tran"/>
    <property type="match status" value="1"/>
</dbReference>
<dbReference type="PANTHER" id="PTHR42788:SF19">
    <property type="entry name" value="ALIPHATIC SULFONATES IMPORT ATP-BINDING PROTEIN SSUB 2"/>
    <property type="match status" value="1"/>
</dbReference>
<evidence type="ECO:0000313" key="7">
    <source>
        <dbReference type="Proteomes" id="UP000035489"/>
    </source>
</evidence>
<accession>A0A0H1RI54</accession>
<dbReference type="InterPro" id="IPR050166">
    <property type="entry name" value="ABC_transporter_ATP-bind"/>
</dbReference>
<protein>
    <submittedName>
        <fullName evidence="6">Nitrate ABC transporter ATPase</fullName>
    </submittedName>
</protein>
<dbReference type="STRING" id="1225564.AA309_02030"/>
<dbReference type="PATRIC" id="fig|1225564.3.peg.5003"/>
<reference evidence="6 7" key="1">
    <citation type="submission" date="2015-05" db="EMBL/GenBank/DDBJ databases">
        <title>Draft genome sequence of Microvirga vignae strain BR3299, a novel nitrogen fixing bacteria isolated from Brazil semi-aired region.</title>
        <authorList>
            <person name="Zilli J.E."/>
            <person name="Passos S.R."/>
            <person name="Leite J."/>
            <person name="Baldani J.I."/>
            <person name="Xavier G.R."/>
            <person name="Rumjaneck N.G."/>
            <person name="Simoes-Araujo J.L."/>
        </authorList>
    </citation>
    <scope>NUCLEOTIDE SEQUENCE [LARGE SCALE GENOMIC DNA]</scope>
    <source>
        <strain evidence="6 7">BR3299</strain>
    </source>
</reference>
<keyword evidence="3" id="KW-0547">Nucleotide-binding</keyword>
<dbReference type="InterPro" id="IPR003439">
    <property type="entry name" value="ABC_transporter-like_ATP-bd"/>
</dbReference>
<dbReference type="InterPro" id="IPR027417">
    <property type="entry name" value="P-loop_NTPase"/>
</dbReference>
<dbReference type="Proteomes" id="UP000035489">
    <property type="component" value="Unassembled WGS sequence"/>
</dbReference>
<dbReference type="EMBL" id="LCYG01000005">
    <property type="protein sequence ID" value="KLK94759.1"/>
    <property type="molecule type" value="Genomic_DNA"/>
</dbReference>
<dbReference type="InterPro" id="IPR003593">
    <property type="entry name" value="AAA+_ATPase"/>
</dbReference>
<keyword evidence="7" id="KW-1185">Reference proteome</keyword>
<evidence type="ECO:0000256" key="4">
    <source>
        <dbReference type="ARBA" id="ARBA00022840"/>
    </source>
</evidence>
<gene>
    <name evidence="6" type="ORF">AA309_02030</name>
</gene>
<dbReference type="SMART" id="SM00382">
    <property type="entry name" value="AAA"/>
    <property type="match status" value="1"/>
</dbReference>
<dbReference type="OrthoDB" id="9797536at2"/>
<organism evidence="6 7">
    <name type="scientific">Microvirga vignae</name>
    <dbReference type="NCBI Taxonomy" id="1225564"/>
    <lineage>
        <taxon>Bacteria</taxon>
        <taxon>Pseudomonadati</taxon>
        <taxon>Pseudomonadota</taxon>
        <taxon>Alphaproteobacteria</taxon>
        <taxon>Hyphomicrobiales</taxon>
        <taxon>Methylobacteriaceae</taxon>
        <taxon>Microvirga</taxon>
    </lineage>
</organism>
<dbReference type="PROSITE" id="PS50893">
    <property type="entry name" value="ABC_TRANSPORTER_2"/>
    <property type="match status" value="1"/>
</dbReference>
<feature type="domain" description="ABC transporter" evidence="5">
    <location>
        <begin position="2"/>
        <end position="228"/>
    </location>
</feature>
<comment type="caution">
    <text evidence="6">The sequence shown here is derived from an EMBL/GenBank/DDBJ whole genome shotgun (WGS) entry which is preliminary data.</text>
</comment>
<proteinExistence type="inferred from homology"/>
<dbReference type="CDD" id="cd03293">
    <property type="entry name" value="ABC_NrtD_SsuB_transporters"/>
    <property type="match status" value="1"/>
</dbReference>
<evidence type="ECO:0000256" key="3">
    <source>
        <dbReference type="ARBA" id="ARBA00022741"/>
    </source>
</evidence>
<comment type="similarity">
    <text evidence="1">Belongs to the ABC transporter superfamily.</text>
</comment>
<dbReference type="InterPro" id="IPR017871">
    <property type="entry name" value="ABC_transporter-like_CS"/>
</dbReference>
<keyword evidence="4" id="KW-0067">ATP-binding</keyword>
<dbReference type="PANTHER" id="PTHR42788">
    <property type="entry name" value="TAURINE IMPORT ATP-BINDING PROTEIN-RELATED"/>
    <property type="match status" value="1"/>
</dbReference>
<evidence type="ECO:0000256" key="2">
    <source>
        <dbReference type="ARBA" id="ARBA00022448"/>
    </source>
</evidence>
<evidence type="ECO:0000313" key="6">
    <source>
        <dbReference type="EMBL" id="KLK94759.1"/>
    </source>
</evidence>
<dbReference type="GO" id="GO:0016887">
    <property type="term" value="F:ATP hydrolysis activity"/>
    <property type="evidence" value="ECO:0007669"/>
    <property type="project" value="InterPro"/>
</dbReference>
<dbReference type="SUPFAM" id="SSF52540">
    <property type="entry name" value="P-loop containing nucleoside triphosphate hydrolases"/>
    <property type="match status" value="1"/>
</dbReference>
<dbReference type="PROSITE" id="PS00211">
    <property type="entry name" value="ABC_TRANSPORTER_1"/>
    <property type="match status" value="1"/>
</dbReference>